<dbReference type="EMBL" id="ML179142">
    <property type="protein sequence ID" value="THU98142.1"/>
    <property type="molecule type" value="Genomic_DNA"/>
</dbReference>
<dbReference type="AlphaFoldDB" id="A0A4S8M753"/>
<evidence type="ECO:0000313" key="3">
    <source>
        <dbReference type="EMBL" id="THU98142.1"/>
    </source>
</evidence>
<proteinExistence type="predicted"/>
<feature type="compositionally biased region" description="Low complexity" evidence="2">
    <location>
        <begin position="269"/>
        <end position="285"/>
    </location>
</feature>
<protein>
    <submittedName>
        <fullName evidence="3">Uncharacterized protein</fullName>
    </submittedName>
</protein>
<accession>A0A4S8M753</accession>
<feature type="region of interest" description="Disordered" evidence="2">
    <location>
        <begin position="77"/>
        <end position="105"/>
    </location>
</feature>
<evidence type="ECO:0000256" key="1">
    <source>
        <dbReference type="SAM" id="Coils"/>
    </source>
</evidence>
<sequence>METGLDIKKMKGGMTVDANNVEDKPSKKELKPSKSHRTTPLIEDFEQDIRELGYKIDAFRTERRKLVEMIRIENEGSQSDMTAAYDQDQTEEDISPPIERSSLEPLPNERTHQEGVYSLTGEVLEQAYKASLRREQSLIEDNRKLLHLLHQLGGEQPIMNWEPPERVDVGTSTEPISNHTSPRHLTSPPIQLLDDGGEVTMDLGTPLQPTMIVLPMVSHQQEREVSSSDLHMSAPSPLSERLGSPDSQDRPSAGDLINTGSENMSSQRSPAAIPPSSYSPLPLSPPDSGYPLFTAVFSSHELRSPTHDEQIRHSPDVQVTEVDVHRLETELDDAQRRLAESEDAISDIQALLSLQDTHEPP</sequence>
<evidence type="ECO:0000313" key="4">
    <source>
        <dbReference type="Proteomes" id="UP000297245"/>
    </source>
</evidence>
<feature type="compositionally biased region" description="Polar residues" evidence="2">
    <location>
        <begin position="170"/>
        <end position="184"/>
    </location>
</feature>
<organism evidence="3 4">
    <name type="scientific">Dendrothele bispora (strain CBS 962.96)</name>
    <dbReference type="NCBI Taxonomy" id="1314807"/>
    <lineage>
        <taxon>Eukaryota</taxon>
        <taxon>Fungi</taxon>
        <taxon>Dikarya</taxon>
        <taxon>Basidiomycota</taxon>
        <taxon>Agaricomycotina</taxon>
        <taxon>Agaricomycetes</taxon>
        <taxon>Agaricomycetidae</taxon>
        <taxon>Agaricales</taxon>
        <taxon>Agaricales incertae sedis</taxon>
        <taxon>Dendrothele</taxon>
    </lineage>
</organism>
<evidence type="ECO:0000256" key="2">
    <source>
        <dbReference type="SAM" id="MobiDB-lite"/>
    </source>
</evidence>
<feature type="region of interest" description="Disordered" evidence="2">
    <location>
        <begin position="168"/>
        <end position="189"/>
    </location>
</feature>
<keyword evidence="4" id="KW-1185">Reference proteome</keyword>
<name>A0A4S8M753_DENBC</name>
<feature type="region of interest" description="Disordered" evidence="2">
    <location>
        <begin position="1"/>
        <end position="41"/>
    </location>
</feature>
<feature type="compositionally biased region" description="Basic and acidic residues" evidence="2">
    <location>
        <begin position="21"/>
        <end position="32"/>
    </location>
</feature>
<gene>
    <name evidence="3" type="ORF">K435DRAFT_38092</name>
</gene>
<feature type="region of interest" description="Disordered" evidence="2">
    <location>
        <begin position="219"/>
        <end position="285"/>
    </location>
</feature>
<reference evidence="3 4" key="1">
    <citation type="journal article" date="2019" name="Nat. Ecol. Evol.">
        <title>Megaphylogeny resolves global patterns of mushroom evolution.</title>
        <authorList>
            <person name="Varga T."/>
            <person name="Krizsan K."/>
            <person name="Foldi C."/>
            <person name="Dima B."/>
            <person name="Sanchez-Garcia M."/>
            <person name="Sanchez-Ramirez S."/>
            <person name="Szollosi G.J."/>
            <person name="Szarkandi J.G."/>
            <person name="Papp V."/>
            <person name="Albert L."/>
            <person name="Andreopoulos W."/>
            <person name="Angelini C."/>
            <person name="Antonin V."/>
            <person name="Barry K.W."/>
            <person name="Bougher N.L."/>
            <person name="Buchanan P."/>
            <person name="Buyck B."/>
            <person name="Bense V."/>
            <person name="Catcheside P."/>
            <person name="Chovatia M."/>
            <person name="Cooper J."/>
            <person name="Damon W."/>
            <person name="Desjardin D."/>
            <person name="Finy P."/>
            <person name="Geml J."/>
            <person name="Haridas S."/>
            <person name="Hughes K."/>
            <person name="Justo A."/>
            <person name="Karasinski D."/>
            <person name="Kautmanova I."/>
            <person name="Kiss B."/>
            <person name="Kocsube S."/>
            <person name="Kotiranta H."/>
            <person name="LaButti K.M."/>
            <person name="Lechner B.E."/>
            <person name="Liimatainen K."/>
            <person name="Lipzen A."/>
            <person name="Lukacs Z."/>
            <person name="Mihaltcheva S."/>
            <person name="Morgado L.N."/>
            <person name="Niskanen T."/>
            <person name="Noordeloos M.E."/>
            <person name="Ohm R.A."/>
            <person name="Ortiz-Santana B."/>
            <person name="Ovrebo C."/>
            <person name="Racz N."/>
            <person name="Riley R."/>
            <person name="Savchenko A."/>
            <person name="Shiryaev A."/>
            <person name="Soop K."/>
            <person name="Spirin V."/>
            <person name="Szebenyi C."/>
            <person name="Tomsovsky M."/>
            <person name="Tulloss R.E."/>
            <person name="Uehling J."/>
            <person name="Grigoriev I.V."/>
            <person name="Vagvolgyi C."/>
            <person name="Papp T."/>
            <person name="Martin F.M."/>
            <person name="Miettinen O."/>
            <person name="Hibbett D.S."/>
            <person name="Nagy L.G."/>
        </authorList>
    </citation>
    <scope>NUCLEOTIDE SEQUENCE [LARGE SCALE GENOMIC DNA]</scope>
    <source>
        <strain evidence="3 4">CBS 962.96</strain>
    </source>
</reference>
<keyword evidence="1" id="KW-0175">Coiled coil</keyword>
<feature type="compositionally biased region" description="Polar residues" evidence="2">
    <location>
        <begin position="258"/>
        <end position="268"/>
    </location>
</feature>
<dbReference type="OrthoDB" id="2800708at2759"/>
<dbReference type="Proteomes" id="UP000297245">
    <property type="component" value="Unassembled WGS sequence"/>
</dbReference>
<feature type="coiled-coil region" evidence="1">
    <location>
        <begin position="317"/>
        <end position="351"/>
    </location>
</feature>